<dbReference type="InterPro" id="IPR010982">
    <property type="entry name" value="Lambda_DNA-bd_dom_sf"/>
</dbReference>
<name>A0A1H2YPI6_9BACL</name>
<dbReference type="Gene3D" id="1.10.260.40">
    <property type="entry name" value="lambda repressor-like DNA-binding domains"/>
    <property type="match status" value="1"/>
</dbReference>
<dbReference type="STRING" id="89784.SAMN04489725_1513"/>
<gene>
    <name evidence="3" type="ORF">SAMN04489725_1513</name>
</gene>
<dbReference type="SMART" id="SM00530">
    <property type="entry name" value="HTH_XRE"/>
    <property type="match status" value="1"/>
</dbReference>
<dbReference type="PROSITE" id="PS50943">
    <property type="entry name" value="HTH_CROC1"/>
    <property type="match status" value="1"/>
</dbReference>
<dbReference type="SUPFAM" id="SSF47413">
    <property type="entry name" value="lambda repressor-like DNA-binding domains"/>
    <property type="match status" value="1"/>
</dbReference>
<dbReference type="InterPro" id="IPR050807">
    <property type="entry name" value="TransReg_Diox_bact_type"/>
</dbReference>
<evidence type="ECO:0000313" key="3">
    <source>
        <dbReference type="EMBL" id="SDX06881.1"/>
    </source>
</evidence>
<sequence length="100" mass="11585">MLDTSFPEILRRLREERNLTQADLAGNSISRALVSLYESGRRTPTYETLAYLAERLQVTVDIFFGSHNDVFCQAKIPEKIVCFSPSMRRGFLTLFHQRML</sequence>
<accession>A0A1H2YPI6</accession>
<dbReference type="EMBL" id="FNOJ01000051">
    <property type="protein sequence ID" value="SDX06881.1"/>
    <property type="molecule type" value="Genomic_DNA"/>
</dbReference>
<keyword evidence="1" id="KW-0238">DNA-binding</keyword>
<dbReference type="Pfam" id="PF01381">
    <property type="entry name" value="HTH_3"/>
    <property type="match status" value="1"/>
</dbReference>
<feature type="non-terminal residue" evidence="3">
    <location>
        <position position="100"/>
    </location>
</feature>
<evidence type="ECO:0000313" key="4">
    <source>
        <dbReference type="Proteomes" id="UP000182589"/>
    </source>
</evidence>
<proteinExistence type="predicted"/>
<evidence type="ECO:0000256" key="1">
    <source>
        <dbReference type="ARBA" id="ARBA00023125"/>
    </source>
</evidence>
<evidence type="ECO:0000259" key="2">
    <source>
        <dbReference type="PROSITE" id="PS50943"/>
    </source>
</evidence>
<dbReference type="GO" id="GO:0003677">
    <property type="term" value="F:DNA binding"/>
    <property type="evidence" value="ECO:0007669"/>
    <property type="project" value="UniProtKB-KW"/>
</dbReference>
<dbReference type="GO" id="GO:0005829">
    <property type="term" value="C:cytosol"/>
    <property type="evidence" value="ECO:0007669"/>
    <property type="project" value="TreeGrafter"/>
</dbReference>
<dbReference type="AlphaFoldDB" id="A0A1H2YPI6"/>
<dbReference type="GO" id="GO:0003700">
    <property type="term" value="F:DNA-binding transcription factor activity"/>
    <property type="evidence" value="ECO:0007669"/>
    <property type="project" value="TreeGrafter"/>
</dbReference>
<reference evidence="4" key="1">
    <citation type="submission" date="2016-10" db="EMBL/GenBank/DDBJ databases">
        <authorList>
            <person name="Varghese N."/>
        </authorList>
    </citation>
    <scope>NUCLEOTIDE SEQUENCE [LARGE SCALE GENOMIC DNA]</scope>
    <source>
        <strain evidence="4">DSM 12489</strain>
    </source>
</reference>
<dbReference type="InterPro" id="IPR001387">
    <property type="entry name" value="Cro/C1-type_HTH"/>
</dbReference>
<dbReference type="Proteomes" id="UP000182589">
    <property type="component" value="Unassembled WGS sequence"/>
</dbReference>
<organism evidence="3 4">
    <name type="scientific">Alicyclobacillus hesperidum</name>
    <dbReference type="NCBI Taxonomy" id="89784"/>
    <lineage>
        <taxon>Bacteria</taxon>
        <taxon>Bacillati</taxon>
        <taxon>Bacillota</taxon>
        <taxon>Bacilli</taxon>
        <taxon>Bacillales</taxon>
        <taxon>Alicyclobacillaceae</taxon>
        <taxon>Alicyclobacillus</taxon>
    </lineage>
</organism>
<feature type="domain" description="HTH cro/C1-type" evidence="2">
    <location>
        <begin position="10"/>
        <end position="63"/>
    </location>
</feature>
<dbReference type="CDD" id="cd00093">
    <property type="entry name" value="HTH_XRE"/>
    <property type="match status" value="1"/>
</dbReference>
<dbReference type="PANTHER" id="PTHR46797">
    <property type="entry name" value="HTH-TYPE TRANSCRIPTIONAL REGULATOR"/>
    <property type="match status" value="1"/>
</dbReference>
<dbReference type="PANTHER" id="PTHR46797:SF1">
    <property type="entry name" value="METHYLPHOSPHONATE SYNTHASE"/>
    <property type="match status" value="1"/>
</dbReference>
<protein>
    <submittedName>
        <fullName evidence="3">Helix-turn-helix domain-containing protein</fullName>
    </submittedName>
</protein>
<keyword evidence="4" id="KW-1185">Reference proteome</keyword>